<reference evidence="2 3" key="1">
    <citation type="journal article" date="2021" name="Genome Biol. Evol.">
        <title>Complete Genome Sequencing of a Novel Gloeobacter Species from a Waterfall Cave in Mexico.</title>
        <authorList>
            <person name="Saw J.H."/>
            <person name="Cardona T."/>
            <person name="Montejano G."/>
        </authorList>
    </citation>
    <scope>NUCLEOTIDE SEQUENCE [LARGE SCALE GENOMIC DNA]</scope>
    <source>
        <strain evidence="2">MG652769</strain>
    </source>
</reference>
<proteinExistence type="predicted"/>
<sequence length="233" mass="24548">MEWLDNALDSAERLGNKALDSVTHSARAIEDEIDSDHDGSLIDNFVPDLVGKIPVVGEFAKGALEPVAEELGDMTTDILGTRQQGLFSEEGSFDAEKCEDEDYKGDGHFDGFGQAINEEFGIGENNPADLLIGFGAATTPLGILNPGPIGLGMVANELRGREDPFEQDDSGSAGFLPDDSGDSGIWKGEVDGGGSLPGTTDDGAYASDETGADWGSGDFVEEYDNGLVSEDEY</sequence>
<dbReference type="EMBL" id="CP063845">
    <property type="protein sequence ID" value="UFP94962.1"/>
    <property type="molecule type" value="Genomic_DNA"/>
</dbReference>
<protein>
    <submittedName>
        <fullName evidence="2">Uncharacterized protein</fullName>
    </submittedName>
</protein>
<feature type="compositionally biased region" description="Acidic residues" evidence="1">
    <location>
        <begin position="219"/>
        <end position="233"/>
    </location>
</feature>
<gene>
    <name evidence="2" type="ORF">ISF26_01555</name>
</gene>
<name>A0ABY3PMS5_9CYAN</name>
<dbReference type="Proteomes" id="UP001054846">
    <property type="component" value="Chromosome"/>
</dbReference>
<accession>A0ABY3PMS5</accession>
<evidence type="ECO:0000313" key="3">
    <source>
        <dbReference type="Proteomes" id="UP001054846"/>
    </source>
</evidence>
<organism evidence="2 3">
    <name type="scientific">Gloeobacter morelensis MG652769</name>
    <dbReference type="NCBI Taxonomy" id="2781736"/>
    <lineage>
        <taxon>Bacteria</taxon>
        <taxon>Bacillati</taxon>
        <taxon>Cyanobacteriota</taxon>
        <taxon>Cyanophyceae</taxon>
        <taxon>Gloeobacterales</taxon>
        <taxon>Gloeobacteraceae</taxon>
        <taxon>Gloeobacter</taxon>
        <taxon>Gloeobacter morelensis</taxon>
    </lineage>
</organism>
<dbReference type="RefSeq" id="WP_230842033.1">
    <property type="nucleotide sequence ID" value="NZ_CP063845.1"/>
</dbReference>
<evidence type="ECO:0000313" key="2">
    <source>
        <dbReference type="EMBL" id="UFP94962.1"/>
    </source>
</evidence>
<keyword evidence="3" id="KW-1185">Reference proteome</keyword>
<evidence type="ECO:0000256" key="1">
    <source>
        <dbReference type="SAM" id="MobiDB-lite"/>
    </source>
</evidence>
<feature type="region of interest" description="Disordered" evidence="1">
    <location>
        <begin position="162"/>
        <end position="233"/>
    </location>
</feature>